<dbReference type="NCBIfam" id="NF045835">
    <property type="entry name" value="P60_lipo"/>
    <property type="match status" value="1"/>
</dbReference>
<dbReference type="OrthoDB" id="394871at2"/>
<sequence>MKKINKFLLTATPILVATPAITVSCYKPQDGENPGYQAKVIAEQLSKNKIVTFIANTYLESFYKDDLEANAIKADSKDPILDLLNVNSDLAKDASEIFQYYAANKIKDNPQYFSNLKSDFIKANVNTADYNPTPFAIPTEEEFKFLLNNSSKITSDVRLDIEKLILSRLYLLKNRDEYYNLSVNENGEDKYLLSQADKMKEKDTPAAQKDFYEALNLKDKLVYLTKYLVEKPQVVSWSFNDSRDMNIRWAQASISSFKEFNDLAQYNPSSKPQYDLNSPAKYPNQVIPTGLSEGTVSLTLPNQSSASEFSIVANLSAYQGLSDNSATSGQLLGSIYGIKSNKNNVFGFVDPNTKMVYSQDAFKFANLLAKEINLPLIKATASLKQKVANESTEEKVTFDANDVDFEGLIRDGENSTQFVKNNVNLDSQNYDLVFKQEGLITFNNNILTVPMVLTVAQFENKNIKYEFEAKLTYNPETKEFSATQNKYNLSKYPTSVDMVKNNQIEAKYVIKLAPLYQTVDFEAADKTKTSKDVLSMKNTPWEEEKALLVLANNLIIKDKDSLFRTAQNYFKELGFKFENVNSSVEDYLKTIGLI</sequence>
<evidence type="ECO:0000313" key="1">
    <source>
        <dbReference type="EMBL" id="TPE57444.1"/>
    </source>
</evidence>
<dbReference type="InterPro" id="IPR054783">
    <property type="entry name" value="P60-like"/>
</dbReference>
<dbReference type="PROSITE" id="PS51257">
    <property type="entry name" value="PROKAR_LIPOPROTEIN"/>
    <property type="match status" value="1"/>
</dbReference>
<protein>
    <recommendedName>
        <fullName evidence="3">Lipoprotein</fullName>
    </recommendedName>
</protein>
<keyword evidence="2" id="KW-1185">Reference proteome</keyword>
<evidence type="ECO:0000313" key="2">
    <source>
        <dbReference type="Proteomes" id="UP000319776"/>
    </source>
</evidence>
<organism evidence="1 2">
    <name type="scientific">[Mycoplasma] falconis</name>
    <dbReference type="NCBI Taxonomy" id="92403"/>
    <lineage>
        <taxon>Bacteria</taxon>
        <taxon>Bacillati</taxon>
        <taxon>Mycoplasmatota</taxon>
        <taxon>Mycoplasmoidales</taxon>
        <taxon>Metamycoplasmataceae</taxon>
        <taxon>Metamycoplasma</taxon>
    </lineage>
</organism>
<evidence type="ECO:0008006" key="3">
    <source>
        <dbReference type="Google" id="ProtNLM"/>
    </source>
</evidence>
<name>A0A501XAX1_9BACT</name>
<dbReference type="RefSeq" id="WP_140781276.1">
    <property type="nucleotide sequence ID" value="NZ_VFSS01000004.1"/>
</dbReference>
<proteinExistence type="predicted"/>
<reference evidence="1 2" key="1">
    <citation type="submission" date="2019-06" db="EMBL/GenBank/DDBJ databases">
        <title>Mycoplasma falconis type strain whole genome sequence.</title>
        <authorList>
            <person name="Spergser J."/>
        </authorList>
    </citation>
    <scope>NUCLEOTIDE SEQUENCE [LARGE SCALE GENOMIC DNA]</scope>
    <source>
        <strain evidence="1 2">ATCC 51372</strain>
    </source>
</reference>
<dbReference type="EMBL" id="VFSS01000004">
    <property type="protein sequence ID" value="TPE57444.1"/>
    <property type="molecule type" value="Genomic_DNA"/>
</dbReference>
<gene>
    <name evidence="1" type="ORF">FJO69_01680</name>
</gene>
<dbReference type="AlphaFoldDB" id="A0A501XAX1"/>
<accession>A0A501XAX1</accession>
<dbReference type="Proteomes" id="UP000319776">
    <property type="component" value="Unassembled WGS sequence"/>
</dbReference>
<comment type="caution">
    <text evidence="1">The sequence shown here is derived from an EMBL/GenBank/DDBJ whole genome shotgun (WGS) entry which is preliminary data.</text>
</comment>